<comment type="caution">
    <text evidence="4">The sequence shown here is derived from an EMBL/GenBank/DDBJ whole genome shotgun (WGS) entry which is preliminary data.</text>
</comment>
<reference evidence="6 7" key="2">
    <citation type="journal article" date="2019" name="Nat. Med.">
        <title>A library of human gut bacterial isolates paired with longitudinal multiomics data enables mechanistic microbiome research.</title>
        <authorList>
            <person name="Poyet M."/>
            <person name="Groussin M."/>
            <person name="Gibbons S.M."/>
            <person name="Avila-Pacheco J."/>
            <person name="Jiang X."/>
            <person name="Kearney S.M."/>
            <person name="Perrotta A.R."/>
            <person name="Berdy B."/>
            <person name="Zhao S."/>
            <person name="Lieberman T.D."/>
            <person name="Swanson P.K."/>
            <person name="Smith M."/>
            <person name="Roesemann S."/>
            <person name="Alexander J.E."/>
            <person name="Rich S.A."/>
            <person name="Livny J."/>
            <person name="Vlamakis H."/>
            <person name="Clish C."/>
            <person name="Bullock K."/>
            <person name="Deik A."/>
            <person name="Scott J."/>
            <person name="Pierce K.A."/>
            <person name="Xavier R.J."/>
            <person name="Alm E.J."/>
        </authorList>
    </citation>
    <scope>NUCLEOTIDE SEQUENCE [LARGE SCALE GENOMIC DNA]</scope>
    <source>
        <strain evidence="3 7">BIOML-A110</strain>
        <strain evidence="2 6">BIOML-A73</strain>
    </source>
</reference>
<name>A0A3E4JDS4_PHOVU</name>
<sequence>MKKIIAFLKMSNRYKHLIGGLMVGLLGFTPWTAFYAAAIAASCLELKDTLRGSPWDWIDWGLTVAGGSISVLFWMIV</sequence>
<evidence type="ECO:0000313" key="2">
    <source>
        <dbReference type="EMBL" id="KAB3568342.1"/>
    </source>
</evidence>
<reference evidence="4 5" key="1">
    <citation type="submission" date="2018-08" db="EMBL/GenBank/DDBJ databases">
        <title>A genome reference for cultivated species of the human gut microbiota.</title>
        <authorList>
            <person name="Zou Y."/>
            <person name="Xue W."/>
            <person name="Luo G."/>
        </authorList>
    </citation>
    <scope>NUCLEOTIDE SEQUENCE [LARGE SCALE GENOMIC DNA]</scope>
    <source>
        <strain evidence="4 5">TM05-16</strain>
    </source>
</reference>
<proteinExistence type="predicted"/>
<evidence type="ECO:0000313" key="3">
    <source>
        <dbReference type="EMBL" id="KAB6567238.1"/>
    </source>
</evidence>
<evidence type="ECO:0000313" key="4">
    <source>
        <dbReference type="EMBL" id="RGJ73213.1"/>
    </source>
</evidence>
<dbReference type="EMBL" id="QSPP01000161">
    <property type="protein sequence ID" value="RGJ73213.1"/>
    <property type="molecule type" value="Genomic_DNA"/>
</dbReference>
<dbReference type="Proteomes" id="UP000462922">
    <property type="component" value="Unassembled WGS sequence"/>
</dbReference>
<dbReference type="GeneID" id="43185453"/>
<feature type="transmembrane region" description="Helical" evidence="1">
    <location>
        <begin position="57"/>
        <end position="76"/>
    </location>
</feature>
<dbReference type="AlphaFoldDB" id="A0A3E4JDS4"/>
<keyword evidence="1" id="KW-0812">Transmembrane</keyword>
<dbReference type="EMBL" id="WDAX01000073">
    <property type="protein sequence ID" value="KAB6567238.1"/>
    <property type="molecule type" value="Genomic_DNA"/>
</dbReference>
<evidence type="ECO:0000256" key="1">
    <source>
        <dbReference type="SAM" id="Phobius"/>
    </source>
</evidence>
<gene>
    <name evidence="4" type="ORF">DXD46_22770</name>
    <name evidence="2" type="ORF">GAY01_13700</name>
    <name evidence="3" type="ORF">GAY76_20345</name>
</gene>
<dbReference type="EMBL" id="WCZM01000020">
    <property type="protein sequence ID" value="KAB3568342.1"/>
    <property type="molecule type" value="Genomic_DNA"/>
</dbReference>
<protein>
    <submittedName>
        <fullName evidence="4">Uncharacterized protein</fullName>
    </submittedName>
</protein>
<evidence type="ECO:0000313" key="5">
    <source>
        <dbReference type="Proteomes" id="UP000260640"/>
    </source>
</evidence>
<evidence type="ECO:0000313" key="6">
    <source>
        <dbReference type="Proteomes" id="UP000433382"/>
    </source>
</evidence>
<keyword evidence="1" id="KW-0472">Membrane</keyword>
<keyword evidence="1" id="KW-1133">Transmembrane helix</keyword>
<accession>A0A3E4JDS4</accession>
<organism evidence="4 5">
    <name type="scientific">Phocaeicola vulgatus</name>
    <name type="common">Bacteroides vulgatus</name>
    <dbReference type="NCBI Taxonomy" id="821"/>
    <lineage>
        <taxon>Bacteria</taxon>
        <taxon>Pseudomonadati</taxon>
        <taxon>Bacteroidota</taxon>
        <taxon>Bacteroidia</taxon>
        <taxon>Bacteroidales</taxon>
        <taxon>Bacteroidaceae</taxon>
        <taxon>Phocaeicola</taxon>
    </lineage>
</organism>
<dbReference type="RefSeq" id="WP_007562474.1">
    <property type="nucleotide sequence ID" value="NZ_JACBPV010000020.1"/>
</dbReference>
<dbReference type="Proteomes" id="UP000260640">
    <property type="component" value="Unassembled WGS sequence"/>
</dbReference>
<evidence type="ECO:0000313" key="7">
    <source>
        <dbReference type="Proteomes" id="UP000462922"/>
    </source>
</evidence>
<dbReference type="Proteomes" id="UP000433382">
    <property type="component" value="Unassembled WGS sequence"/>
</dbReference>